<protein>
    <submittedName>
        <fullName evidence="1">Phage nucleotide-binding protein</fullName>
    </submittedName>
</protein>
<evidence type="ECO:0000313" key="1">
    <source>
        <dbReference type="EMBL" id="SKA13623.1"/>
    </source>
</evidence>
<dbReference type="Pfam" id="PF13479">
    <property type="entry name" value="AAA_24"/>
    <property type="match status" value="1"/>
</dbReference>
<dbReference type="EMBL" id="FUXI01000045">
    <property type="protein sequence ID" value="SKA13623.1"/>
    <property type="molecule type" value="Genomic_DNA"/>
</dbReference>
<proteinExistence type="predicted"/>
<dbReference type="InterPro" id="IPR027417">
    <property type="entry name" value="P-loop_NTPase"/>
</dbReference>
<dbReference type="InterPro" id="IPR006505">
    <property type="entry name" value="Phage_nucleotide-bp"/>
</dbReference>
<reference evidence="2" key="1">
    <citation type="submission" date="2017-02" db="EMBL/GenBank/DDBJ databases">
        <authorList>
            <person name="Varghese N."/>
            <person name="Submissions S."/>
        </authorList>
    </citation>
    <scope>NUCLEOTIDE SEQUENCE [LARGE SCALE GENOMIC DNA]</scope>
    <source>
        <strain evidence="2">ATCC BAA-1030</strain>
    </source>
</reference>
<dbReference type="SUPFAM" id="SSF52540">
    <property type="entry name" value="P-loop containing nucleoside triphosphate hydrolases"/>
    <property type="match status" value="1"/>
</dbReference>
<dbReference type="STRING" id="263852.SAMN02745116_02536"/>
<organism evidence="1 2">
    <name type="scientific">Pilibacter termitis</name>
    <dbReference type="NCBI Taxonomy" id="263852"/>
    <lineage>
        <taxon>Bacteria</taxon>
        <taxon>Bacillati</taxon>
        <taxon>Bacillota</taxon>
        <taxon>Bacilli</taxon>
        <taxon>Lactobacillales</taxon>
        <taxon>Enterococcaceae</taxon>
        <taxon>Pilibacter</taxon>
    </lineage>
</organism>
<accession>A0A1T4RCF5</accession>
<dbReference type="AlphaFoldDB" id="A0A1T4RCF5"/>
<dbReference type="NCBIfam" id="TIGR01618">
    <property type="entry name" value="phage_P_loop"/>
    <property type="match status" value="1"/>
</dbReference>
<dbReference type="Proteomes" id="UP000190328">
    <property type="component" value="Unassembled WGS sequence"/>
</dbReference>
<dbReference type="OrthoDB" id="5413799at2"/>
<sequence>MEIVKANEIEKNKHFTALIYGQAGMGKTTTLSSLKGRTLILDVDGSSFVLAGCENIDVVKMNPKEPHKEFGEFYKYVLKHQNEYDNVVIDNLSHFSKLWLIERSKHTKSGQPELRDYGLLDNLIVEAVSAYKNLDLNVVFTAWEVEKEITMDSGRVYNKFYPDLRDKIINNVMGIIPIVARLVTDSEGERIYALTATLSTYAKNQYDDRQMAKQLELFKF</sequence>
<gene>
    <name evidence="1" type="ORF">SAMN02745116_02536</name>
</gene>
<dbReference type="RefSeq" id="WP_078808418.1">
    <property type="nucleotide sequence ID" value="NZ_FUXI01000045.1"/>
</dbReference>
<name>A0A1T4RCF5_9ENTE</name>
<evidence type="ECO:0000313" key="2">
    <source>
        <dbReference type="Proteomes" id="UP000190328"/>
    </source>
</evidence>
<keyword evidence="2" id="KW-1185">Reference proteome</keyword>